<dbReference type="EMBL" id="BT080919">
    <property type="protein sequence ID" value="ACO15343.1"/>
    <property type="molecule type" value="mRNA"/>
</dbReference>
<evidence type="ECO:0000313" key="5">
    <source>
        <dbReference type="EMBL" id="ACO15343.1"/>
    </source>
</evidence>
<evidence type="ECO:0000256" key="1">
    <source>
        <dbReference type="ARBA" id="ARBA00008931"/>
    </source>
</evidence>
<dbReference type="Gene3D" id="3.90.1170.10">
    <property type="entry name" value="Ribosomal protein L10e/L16"/>
    <property type="match status" value="1"/>
</dbReference>
<dbReference type="Pfam" id="PF00252">
    <property type="entry name" value="Ribosomal_L16"/>
    <property type="match status" value="1"/>
</dbReference>
<keyword evidence="3" id="KW-0687">Ribonucleoprotein</keyword>
<dbReference type="GO" id="GO:0005762">
    <property type="term" value="C:mitochondrial large ribosomal subunit"/>
    <property type="evidence" value="ECO:0007669"/>
    <property type="project" value="TreeGrafter"/>
</dbReference>
<dbReference type="GO" id="GO:0032543">
    <property type="term" value="P:mitochondrial translation"/>
    <property type="evidence" value="ECO:0007669"/>
    <property type="project" value="TreeGrafter"/>
</dbReference>
<dbReference type="GO" id="GO:0019843">
    <property type="term" value="F:rRNA binding"/>
    <property type="evidence" value="ECO:0007669"/>
    <property type="project" value="InterPro"/>
</dbReference>
<keyword evidence="2 5" id="KW-0689">Ribosomal protein</keyword>
<evidence type="ECO:0000256" key="4">
    <source>
        <dbReference type="ARBA" id="ARBA00035302"/>
    </source>
</evidence>
<dbReference type="SUPFAM" id="SSF54686">
    <property type="entry name" value="Ribosomal protein L16p/L10e"/>
    <property type="match status" value="1"/>
</dbReference>
<reference evidence="5" key="1">
    <citation type="submission" date="2009-03" db="EMBL/GenBank/DDBJ databases">
        <title>Caligus clemensi ESTs and full-length cDNAs.</title>
        <authorList>
            <person name="Yasuike M."/>
            <person name="von Schalburg K."/>
            <person name="Cooper G."/>
            <person name="Leong J."/>
            <person name="Jones S.R.M."/>
            <person name="Koop B.F."/>
        </authorList>
    </citation>
    <scope>NUCLEOTIDE SEQUENCE</scope>
    <source>
        <tissue evidence="5">Whole</tissue>
    </source>
</reference>
<sequence>MSSSSLSGLLLRRGLRMSAPVDPILPLNMPAKHRLPVVPKIPSRFTMVKMPKAQTESFRMRGEELVHKDLILSQGGIMSLSGGFLKSNHFDMMRSSVGHNMGKKKAFAIYRVDAPHKPKTQLGVGKRKGGGKPSIHHYVTPIRAGRVILEVGGELSWEQMQPWLHSIAEKLPFKAIAVNPRILQNLKEEEERLQVENLNPVTFEWLIRNNIFDCQKQLSPYDKKLFGKFVYKDKTLNIKWKDILGKRTRYTY</sequence>
<dbReference type="PANTHER" id="PTHR12220">
    <property type="entry name" value="50S/60S RIBOSOMAL PROTEIN L16"/>
    <property type="match status" value="1"/>
</dbReference>
<name>C1C240_CALCM</name>
<protein>
    <recommendedName>
        <fullName evidence="4">Large ribosomal subunit protein uL16m</fullName>
    </recommendedName>
</protein>
<dbReference type="InterPro" id="IPR047873">
    <property type="entry name" value="Ribosomal_uL16"/>
</dbReference>
<gene>
    <name evidence="5" type="primary">RM16</name>
</gene>
<proteinExistence type="evidence at transcript level"/>
<comment type="similarity">
    <text evidence="1">Belongs to the universal ribosomal protein uL16 family.</text>
</comment>
<dbReference type="GO" id="GO:0003735">
    <property type="term" value="F:structural constituent of ribosome"/>
    <property type="evidence" value="ECO:0007669"/>
    <property type="project" value="InterPro"/>
</dbReference>
<dbReference type="PANTHER" id="PTHR12220:SF13">
    <property type="entry name" value="LARGE RIBOSOMAL SUBUNIT PROTEIN UL16M"/>
    <property type="match status" value="1"/>
</dbReference>
<dbReference type="InterPro" id="IPR036920">
    <property type="entry name" value="Ribosomal_uL16_sf"/>
</dbReference>
<dbReference type="AlphaFoldDB" id="C1C240"/>
<evidence type="ECO:0000256" key="3">
    <source>
        <dbReference type="ARBA" id="ARBA00023274"/>
    </source>
</evidence>
<accession>C1C240</accession>
<evidence type="ECO:0000256" key="2">
    <source>
        <dbReference type="ARBA" id="ARBA00022980"/>
    </source>
</evidence>
<dbReference type="InterPro" id="IPR000114">
    <property type="entry name" value="Ribosomal_uL16_bact-type"/>
</dbReference>
<organism evidence="5">
    <name type="scientific">Caligus clemensi</name>
    <name type="common">Sea louse</name>
    <dbReference type="NCBI Taxonomy" id="344056"/>
    <lineage>
        <taxon>Eukaryota</taxon>
        <taxon>Metazoa</taxon>
        <taxon>Ecdysozoa</taxon>
        <taxon>Arthropoda</taxon>
        <taxon>Crustacea</taxon>
        <taxon>Multicrustacea</taxon>
        <taxon>Hexanauplia</taxon>
        <taxon>Copepoda</taxon>
        <taxon>Siphonostomatoida</taxon>
        <taxon>Caligidae</taxon>
        <taxon>Caligus</taxon>
    </lineage>
</organism>